<dbReference type="FunFam" id="3.40.630.30:FF:000006">
    <property type="entry name" value="Putative n-alpha-acetyltransferase 50"/>
    <property type="match status" value="1"/>
</dbReference>
<dbReference type="CDD" id="cd04301">
    <property type="entry name" value="NAT_SF"/>
    <property type="match status" value="1"/>
</dbReference>
<dbReference type="Proteomes" id="UP000688137">
    <property type="component" value="Unassembled WGS sequence"/>
</dbReference>
<accession>A0A8S1JYI6</accession>
<comment type="caution">
    <text evidence="4">The sequence shown here is derived from an EMBL/GenBank/DDBJ whole genome shotgun (WGS) entry which is preliminary data.</text>
</comment>
<feature type="domain" description="N-acetyltransferase" evidence="3">
    <location>
        <begin position="7"/>
        <end position="156"/>
    </location>
</feature>
<dbReference type="InterPro" id="IPR051556">
    <property type="entry name" value="N-term/lysine_N-AcTrnsfr"/>
</dbReference>
<dbReference type="GO" id="GO:0007064">
    <property type="term" value="P:mitotic sister chromatid cohesion"/>
    <property type="evidence" value="ECO:0007669"/>
    <property type="project" value="TreeGrafter"/>
</dbReference>
<reference evidence="4" key="1">
    <citation type="submission" date="2021-01" db="EMBL/GenBank/DDBJ databases">
        <authorList>
            <consortium name="Genoscope - CEA"/>
            <person name="William W."/>
        </authorList>
    </citation>
    <scope>NUCLEOTIDE SEQUENCE</scope>
</reference>
<gene>
    <name evidence="4" type="ORF">PPRIM_AZ9-3.1.T0120134</name>
    <name evidence="5" type="ORF">PPRIM_AZ9-3.1.T0120135</name>
</gene>
<dbReference type="EMBL" id="CAJJDM010000009">
    <property type="protein sequence ID" value="CAD8047822.1"/>
    <property type="molecule type" value="Genomic_DNA"/>
</dbReference>
<evidence type="ECO:0000313" key="5">
    <source>
        <dbReference type="EMBL" id="CAD8047823.1"/>
    </source>
</evidence>
<sequence>MEQNPKLAFGEINYKNLEQFKVITQKTLPVTYSENFYIKILTYSDFSTLGYYNDIAVGAITARIEEKDGRKTAYIMTFGVLDAYRRLGFGTQLLNELINRIRSHEEIRTIYLHMWVSNEIGFQFYSRHGFEKTTYKKNYYTDIDPPHCYILTKRLYPDVDPPIPYTEEDTEKEQEIAQQ</sequence>
<keyword evidence="6" id="KW-1185">Reference proteome</keyword>
<evidence type="ECO:0000256" key="2">
    <source>
        <dbReference type="ARBA" id="ARBA00023315"/>
    </source>
</evidence>
<name>A0A8S1JYI6_PARPR</name>
<dbReference type="PANTHER" id="PTHR42919">
    <property type="entry name" value="N-ALPHA-ACETYLTRANSFERASE"/>
    <property type="match status" value="1"/>
</dbReference>
<keyword evidence="2" id="KW-0012">Acyltransferase</keyword>
<keyword evidence="1" id="KW-0808">Transferase</keyword>
<dbReference type="Pfam" id="PF00583">
    <property type="entry name" value="Acetyltransf_1"/>
    <property type="match status" value="1"/>
</dbReference>
<evidence type="ECO:0000313" key="6">
    <source>
        <dbReference type="Proteomes" id="UP000688137"/>
    </source>
</evidence>
<evidence type="ECO:0000259" key="3">
    <source>
        <dbReference type="PROSITE" id="PS51186"/>
    </source>
</evidence>
<dbReference type="InterPro" id="IPR000182">
    <property type="entry name" value="GNAT_dom"/>
</dbReference>
<dbReference type="EMBL" id="CAJJDM010000009">
    <property type="protein sequence ID" value="CAD8047823.1"/>
    <property type="molecule type" value="Genomic_DNA"/>
</dbReference>
<evidence type="ECO:0000313" key="4">
    <source>
        <dbReference type="EMBL" id="CAD8047822.1"/>
    </source>
</evidence>
<proteinExistence type="predicted"/>
<dbReference type="PROSITE" id="PS51186">
    <property type="entry name" value="GNAT"/>
    <property type="match status" value="1"/>
</dbReference>
<protein>
    <recommendedName>
        <fullName evidence="3">N-acetyltransferase domain-containing protein</fullName>
    </recommendedName>
</protein>
<dbReference type="AlphaFoldDB" id="A0A8S1JYI6"/>
<dbReference type="OMA" id="ICCRLET"/>
<organism evidence="4 6">
    <name type="scientific">Paramecium primaurelia</name>
    <dbReference type="NCBI Taxonomy" id="5886"/>
    <lineage>
        <taxon>Eukaryota</taxon>
        <taxon>Sar</taxon>
        <taxon>Alveolata</taxon>
        <taxon>Ciliophora</taxon>
        <taxon>Intramacronucleata</taxon>
        <taxon>Oligohymenophorea</taxon>
        <taxon>Peniculida</taxon>
        <taxon>Parameciidae</taxon>
        <taxon>Paramecium</taxon>
    </lineage>
</organism>
<dbReference type="GO" id="GO:0031415">
    <property type="term" value="C:NatA complex"/>
    <property type="evidence" value="ECO:0007669"/>
    <property type="project" value="TreeGrafter"/>
</dbReference>
<dbReference type="PANTHER" id="PTHR42919:SF8">
    <property type="entry name" value="N-ALPHA-ACETYLTRANSFERASE 50"/>
    <property type="match status" value="1"/>
</dbReference>
<evidence type="ECO:0000256" key="1">
    <source>
        <dbReference type="ARBA" id="ARBA00022679"/>
    </source>
</evidence>
<dbReference type="GO" id="GO:0008080">
    <property type="term" value="F:N-acetyltransferase activity"/>
    <property type="evidence" value="ECO:0007669"/>
    <property type="project" value="TreeGrafter"/>
</dbReference>